<dbReference type="RefSeq" id="WP_108974993.1">
    <property type="nucleotide sequence ID" value="NZ_BFBB01000003.1"/>
</dbReference>
<keyword evidence="2" id="KW-1185">Reference proteome</keyword>
<dbReference type="EMBL" id="BFBB01000003">
    <property type="protein sequence ID" value="GBF49798.1"/>
    <property type="molecule type" value="Genomic_DNA"/>
</dbReference>
<dbReference type="OrthoDB" id="344035at2"/>
<dbReference type="AlphaFoldDB" id="A0A2P2DYU5"/>
<name>A0A2P2DYU5_9LEPT</name>
<organism evidence="1 2">
    <name type="scientific">Leptospira ryugenii</name>
    <dbReference type="NCBI Taxonomy" id="1917863"/>
    <lineage>
        <taxon>Bacteria</taxon>
        <taxon>Pseudomonadati</taxon>
        <taxon>Spirochaetota</taxon>
        <taxon>Spirochaetia</taxon>
        <taxon>Leptospirales</taxon>
        <taxon>Leptospiraceae</taxon>
        <taxon>Leptospira</taxon>
    </lineage>
</organism>
<proteinExistence type="predicted"/>
<evidence type="ECO:0000313" key="1">
    <source>
        <dbReference type="EMBL" id="GBF49798.1"/>
    </source>
</evidence>
<gene>
    <name evidence="1" type="ORF">LPTSP4_13170</name>
</gene>
<comment type="caution">
    <text evidence="1">The sequence shown here is derived from an EMBL/GenBank/DDBJ whole genome shotgun (WGS) entry which is preliminary data.</text>
</comment>
<accession>A0A2P2DYU5</accession>
<reference evidence="1 2" key="1">
    <citation type="submission" date="2018-02" db="EMBL/GenBank/DDBJ databases">
        <title>Novel Leptospira species isolated from soil and water in Japan.</title>
        <authorList>
            <person name="Nakao R."/>
            <person name="Masuzawa T."/>
        </authorList>
    </citation>
    <scope>NUCLEOTIDE SEQUENCE [LARGE SCALE GENOMIC DNA]</scope>
    <source>
        <strain evidence="1 2">YH101</strain>
    </source>
</reference>
<protein>
    <submittedName>
        <fullName evidence="1">Uncharacterized protein</fullName>
    </submittedName>
</protein>
<sequence>MQVGEKVKITKRTFLHNGIFIFTGSIVEIKDMQGENAVVIYHDREGHPHDLTFALSDLEPT</sequence>
<evidence type="ECO:0000313" key="2">
    <source>
        <dbReference type="Proteomes" id="UP000245133"/>
    </source>
</evidence>
<dbReference type="Proteomes" id="UP000245133">
    <property type="component" value="Unassembled WGS sequence"/>
</dbReference>